<evidence type="ECO:0000313" key="8">
    <source>
        <dbReference type="Proteomes" id="UP001140949"/>
    </source>
</evidence>
<comment type="caution">
    <text evidence="7">The sequence shown here is derived from an EMBL/GenBank/DDBJ whole genome shotgun (WGS) entry which is preliminary data.</text>
</comment>
<evidence type="ECO:0000313" key="7">
    <source>
        <dbReference type="EMBL" id="KAJ6808573.1"/>
    </source>
</evidence>
<reference evidence="7" key="2">
    <citation type="submission" date="2023-04" db="EMBL/GenBank/DDBJ databases">
        <authorList>
            <person name="Bruccoleri R.E."/>
            <person name="Oakeley E.J."/>
            <person name="Faust A.-M."/>
            <person name="Dessus-Babus S."/>
            <person name="Altorfer M."/>
            <person name="Burckhardt D."/>
            <person name="Oertli M."/>
            <person name="Naumann U."/>
            <person name="Petersen F."/>
            <person name="Wong J."/>
        </authorList>
    </citation>
    <scope>NUCLEOTIDE SEQUENCE</scope>
    <source>
        <strain evidence="7">GSM-AAB239-AS_SAM_17_03QT</strain>
        <tissue evidence="7">Leaf</tissue>
    </source>
</reference>
<keyword evidence="3 6" id="KW-0808">Transferase</keyword>
<evidence type="ECO:0000256" key="1">
    <source>
        <dbReference type="ARBA" id="ARBA00007220"/>
    </source>
</evidence>
<dbReference type="GO" id="GO:0005524">
    <property type="term" value="F:ATP binding"/>
    <property type="evidence" value="ECO:0007669"/>
    <property type="project" value="InterPro"/>
</dbReference>
<dbReference type="EMBL" id="JANAVB010033220">
    <property type="protein sequence ID" value="KAJ6808573.1"/>
    <property type="molecule type" value="Genomic_DNA"/>
</dbReference>
<organism evidence="7 8">
    <name type="scientific">Iris pallida</name>
    <name type="common">Sweet iris</name>
    <dbReference type="NCBI Taxonomy" id="29817"/>
    <lineage>
        <taxon>Eukaryota</taxon>
        <taxon>Viridiplantae</taxon>
        <taxon>Streptophyta</taxon>
        <taxon>Embryophyta</taxon>
        <taxon>Tracheophyta</taxon>
        <taxon>Spermatophyta</taxon>
        <taxon>Magnoliopsida</taxon>
        <taxon>Liliopsida</taxon>
        <taxon>Asparagales</taxon>
        <taxon>Iridaceae</taxon>
        <taxon>Iridoideae</taxon>
        <taxon>Irideae</taxon>
        <taxon>Iris</taxon>
    </lineage>
</organism>
<dbReference type="Pfam" id="PF00406">
    <property type="entry name" value="ADK"/>
    <property type="match status" value="1"/>
</dbReference>
<dbReference type="PROSITE" id="PS00113">
    <property type="entry name" value="ADENYLATE_KINASE"/>
    <property type="match status" value="1"/>
</dbReference>
<evidence type="ECO:0000256" key="5">
    <source>
        <dbReference type="ARBA" id="ARBA00022777"/>
    </source>
</evidence>
<evidence type="ECO:0000256" key="4">
    <source>
        <dbReference type="ARBA" id="ARBA00022741"/>
    </source>
</evidence>
<protein>
    <recommendedName>
        <fullName evidence="2">adenylate kinase</fullName>
        <ecNumber evidence="2">2.7.4.3</ecNumber>
    </recommendedName>
</protein>
<reference evidence="7" key="1">
    <citation type="journal article" date="2023" name="GigaByte">
        <title>Genome assembly of the bearded iris, Iris pallida Lam.</title>
        <authorList>
            <person name="Bruccoleri R.E."/>
            <person name="Oakeley E.J."/>
            <person name="Faust A.M.E."/>
            <person name="Altorfer M."/>
            <person name="Dessus-Babus S."/>
            <person name="Burckhardt D."/>
            <person name="Oertli M."/>
            <person name="Naumann U."/>
            <person name="Petersen F."/>
            <person name="Wong J."/>
        </authorList>
    </citation>
    <scope>NUCLEOTIDE SEQUENCE</scope>
    <source>
        <strain evidence="7">GSM-AAB239-AS_SAM_17_03QT</strain>
    </source>
</reference>
<dbReference type="EC" id="2.7.4.3" evidence="2"/>
<evidence type="ECO:0000256" key="3">
    <source>
        <dbReference type="ARBA" id="ARBA00022679"/>
    </source>
</evidence>
<dbReference type="Proteomes" id="UP001140949">
    <property type="component" value="Unassembled WGS sequence"/>
</dbReference>
<sequence length="306" mass="34174">MAGVISRSAAATAAGSILRRIVSYPPPSSCPARSLSAAAAVEVDFYDSEWEEEEERERGRRRTPPTAKDMWREMEGRGIQWVFMGRPGAQKHAHATRLAELLEVPYISMGTLVRQELDPTSSLYMKIANAVNEGKLVPEDIIFGLLSKRLEEGYHRGETGFILDGIPRTRVQAEILDQIADIDLVVNFKSVEDCLVKKHFGSHICAHCGKSFYSSDSESTSQNPCLATRTRHTLLKSSAATDTKVSMEKFHIYTEQSKLLEEYYRKQKKLLNFHVAGGPGETWQGLLAALHLQHIDVANSSRKLTI</sequence>
<dbReference type="InterPro" id="IPR033690">
    <property type="entry name" value="Adenylat_kinase_CS"/>
</dbReference>
<evidence type="ECO:0000256" key="2">
    <source>
        <dbReference type="ARBA" id="ARBA00012955"/>
    </source>
</evidence>
<name>A0AAX6EX27_IRIPA</name>
<dbReference type="AlphaFoldDB" id="A0AAX6EX27"/>
<proteinExistence type="inferred from homology"/>
<keyword evidence="8" id="KW-1185">Reference proteome</keyword>
<dbReference type="Gene3D" id="3.40.50.300">
    <property type="entry name" value="P-loop containing nucleotide triphosphate hydrolases"/>
    <property type="match status" value="1"/>
</dbReference>
<comment type="similarity">
    <text evidence="1 6">Belongs to the adenylate kinase family.</text>
</comment>
<dbReference type="InterPro" id="IPR027417">
    <property type="entry name" value="P-loop_NTPase"/>
</dbReference>
<accession>A0AAX6EX27</accession>
<dbReference type="CDD" id="cd01428">
    <property type="entry name" value="ADK"/>
    <property type="match status" value="1"/>
</dbReference>
<dbReference type="InterPro" id="IPR000850">
    <property type="entry name" value="Adenylat/UMP-CMP_kin"/>
</dbReference>
<gene>
    <name evidence="7" type="ORF">M6B38_164410</name>
</gene>
<dbReference type="PANTHER" id="PTHR23359">
    <property type="entry name" value="NUCLEOTIDE KINASE"/>
    <property type="match status" value="1"/>
</dbReference>
<dbReference type="SUPFAM" id="SSF52540">
    <property type="entry name" value="P-loop containing nucleoside triphosphate hydrolases"/>
    <property type="match status" value="1"/>
</dbReference>
<dbReference type="GO" id="GO:0004017">
    <property type="term" value="F:AMP kinase activity"/>
    <property type="evidence" value="ECO:0007669"/>
    <property type="project" value="UniProtKB-EC"/>
</dbReference>
<keyword evidence="5 6" id="KW-0418">Kinase</keyword>
<keyword evidence="4" id="KW-0547">Nucleotide-binding</keyword>
<dbReference type="PRINTS" id="PR00094">
    <property type="entry name" value="ADENYLTKNASE"/>
</dbReference>
<evidence type="ECO:0000256" key="6">
    <source>
        <dbReference type="RuleBase" id="RU003330"/>
    </source>
</evidence>